<evidence type="ECO:0000256" key="6">
    <source>
        <dbReference type="ARBA" id="ARBA00022928"/>
    </source>
</evidence>
<evidence type="ECO:0000259" key="13">
    <source>
        <dbReference type="PROSITE" id="PS50118"/>
    </source>
</evidence>
<reference evidence="16" key="1">
    <citation type="submission" date="2012-12" db="EMBL/GenBank/DDBJ databases">
        <authorList>
            <person name="Hellsten U."/>
            <person name="Grimwood J."/>
            <person name="Chapman J.A."/>
            <person name="Shapiro H."/>
            <person name="Aerts A."/>
            <person name="Otillar R.P."/>
            <person name="Terry A.Y."/>
            <person name="Boore J.L."/>
            <person name="Simakov O."/>
            <person name="Marletaz F."/>
            <person name="Cho S.-J."/>
            <person name="Edsinger-Gonzales E."/>
            <person name="Havlak P."/>
            <person name="Kuo D.-H."/>
            <person name="Larsson T."/>
            <person name="Lv J."/>
            <person name="Arendt D."/>
            <person name="Savage R."/>
            <person name="Osoegawa K."/>
            <person name="de Jong P."/>
            <person name="Lindberg D.R."/>
            <person name="Seaver E.C."/>
            <person name="Weisblat D.A."/>
            <person name="Putnam N.H."/>
            <person name="Grigoriev I.V."/>
            <person name="Rokhsar D.S."/>
        </authorList>
    </citation>
    <scope>NUCLEOTIDE SEQUENCE</scope>
</reference>
<comment type="function">
    <text evidence="11">Transcriptional regulator that controls a genetic switch in male development. It is necessary and sufficient for initiating male sex determination by directing the development of supporting cell precursors (pre-Sertoli cells) as Sertoli rather than granulosa cells. Involved in different aspects of gene regulation including promoter activation or repression. Binds to the DNA consensus sequence 5'-[AT]AACAA[AT]-3'. SRY HMG box recognizes DNA by partial intercalation in the minor groove and promotes DNA bending. Also involved in pre-mRNA splicing. In male adult brain involved in the maintenance of motor functions of dopaminergic neurons.</text>
</comment>
<evidence type="ECO:0000256" key="11">
    <source>
        <dbReference type="ARBA" id="ARBA00045821"/>
    </source>
</evidence>
<evidence type="ECO:0000256" key="4">
    <source>
        <dbReference type="ARBA" id="ARBA00022782"/>
    </source>
</evidence>
<name>T1EIS5_HELRO</name>
<dbReference type="GO" id="GO:0016607">
    <property type="term" value="C:nuclear speck"/>
    <property type="evidence" value="ECO:0007669"/>
    <property type="project" value="UniProtKB-SubCell"/>
</dbReference>
<dbReference type="HOGENOM" id="CLU_082854_5_1_1"/>
<dbReference type="Proteomes" id="UP000015101">
    <property type="component" value="Unassembled WGS sequence"/>
</dbReference>
<evidence type="ECO:0000256" key="5">
    <source>
        <dbReference type="ARBA" id="ARBA00022860"/>
    </source>
</evidence>
<dbReference type="STRING" id="6412.T1EIS5"/>
<keyword evidence="16" id="KW-1185">Reference proteome</keyword>
<dbReference type="InterPro" id="IPR050140">
    <property type="entry name" value="SRY-related_HMG-box_TF-like"/>
</dbReference>
<dbReference type="AlphaFoldDB" id="T1EIS5"/>
<keyword evidence="8" id="KW-0010">Activator</keyword>
<dbReference type="GeneID" id="20196475"/>
<reference evidence="14 16" key="2">
    <citation type="journal article" date="2013" name="Nature">
        <title>Insights into bilaterian evolution from three spiralian genomes.</title>
        <authorList>
            <person name="Simakov O."/>
            <person name="Marletaz F."/>
            <person name="Cho S.J."/>
            <person name="Edsinger-Gonzales E."/>
            <person name="Havlak P."/>
            <person name="Hellsten U."/>
            <person name="Kuo D.H."/>
            <person name="Larsson T."/>
            <person name="Lv J."/>
            <person name="Arendt D."/>
            <person name="Savage R."/>
            <person name="Osoegawa K."/>
            <person name="de Jong P."/>
            <person name="Grimwood J."/>
            <person name="Chapman J.A."/>
            <person name="Shapiro H."/>
            <person name="Aerts A."/>
            <person name="Otillar R.P."/>
            <person name="Terry A.Y."/>
            <person name="Boore J.L."/>
            <person name="Grigoriev I.V."/>
            <person name="Lindberg D.R."/>
            <person name="Seaver E.C."/>
            <person name="Weisblat D.A."/>
            <person name="Putnam N.H."/>
            <person name="Rokhsar D.S."/>
        </authorList>
    </citation>
    <scope>NUCLEOTIDE SEQUENCE</scope>
</reference>
<dbReference type="GO" id="GO:0006357">
    <property type="term" value="P:regulation of transcription by RNA polymerase II"/>
    <property type="evidence" value="ECO:0007669"/>
    <property type="project" value="UniProtKB-ARBA"/>
</dbReference>
<dbReference type="InParanoid" id="T1EIS5"/>
<feature type="DNA-binding region" description="HMG box" evidence="12">
    <location>
        <begin position="2"/>
        <end position="62"/>
    </location>
</feature>
<evidence type="ECO:0000256" key="12">
    <source>
        <dbReference type="PROSITE-ProRule" id="PRU00267"/>
    </source>
</evidence>
<dbReference type="KEGG" id="hro:HELRODRAFT_138277"/>
<dbReference type="GO" id="GO:0007548">
    <property type="term" value="P:sex differentiation"/>
    <property type="evidence" value="ECO:0007669"/>
    <property type="project" value="UniProtKB-KW"/>
</dbReference>
<keyword evidence="6" id="KW-0726">Sexual differentiation</keyword>
<evidence type="ECO:0000313" key="15">
    <source>
        <dbReference type="EnsemblMetazoa" id="HelroP138277"/>
    </source>
</evidence>
<dbReference type="PANTHER" id="PTHR10270:SF161">
    <property type="entry name" value="SEX-DETERMINING REGION Y PROTEIN"/>
    <property type="match status" value="1"/>
</dbReference>
<dbReference type="Pfam" id="PF00505">
    <property type="entry name" value="HMG_box"/>
    <property type="match status" value="1"/>
</dbReference>
<proteinExistence type="inferred from homology"/>
<dbReference type="Gene3D" id="1.10.30.10">
    <property type="entry name" value="High mobility group box domain"/>
    <property type="match status" value="1"/>
</dbReference>
<evidence type="ECO:0000256" key="8">
    <source>
        <dbReference type="ARBA" id="ARBA00023159"/>
    </source>
</evidence>
<feature type="domain" description="HMG box" evidence="13">
    <location>
        <begin position="2"/>
        <end position="62"/>
    </location>
</feature>
<dbReference type="InterPro" id="IPR036910">
    <property type="entry name" value="HMG_box_dom_sf"/>
</dbReference>
<evidence type="ECO:0000256" key="9">
    <source>
        <dbReference type="ARBA" id="ARBA00023163"/>
    </source>
</evidence>
<reference evidence="15" key="3">
    <citation type="submission" date="2015-06" db="UniProtKB">
        <authorList>
            <consortium name="EnsemblMetazoa"/>
        </authorList>
    </citation>
    <scope>IDENTIFICATION</scope>
</reference>
<dbReference type="CTD" id="20196475"/>
<accession>T1EIS5</accession>
<keyword evidence="5" id="KW-0112">Calmodulin-binding</keyword>
<keyword evidence="4" id="KW-0221">Differentiation</keyword>
<dbReference type="SMART" id="SM00398">
    <property type="entry name" value="HMG"/>
    <property type="match status" value="1"/>
</dbReference>
<evidence type="ECO:0000256" key="1">
    <source>
        <dbReference type="ARBA" id="ARBA00004324"/>
    </source>
</evidence>
<dbReference type="PANTHER" id="PTHR10270">
    <property type="entry name" value="SOX TRANSCRIPTION FACTOR"/>
    <property type="match status" value="1"/>
</dbReference>
<comment type="subcellular location">
    <subcellularLocation>
        <location evidence="1">Nucleus speckle</location>
    </subcellularLocation>
</comment>
<keyword evidence="12" id="KW-0539">Nucleus</keyword>
<sequence>KIKRPPNSFFCFSEKMRRQFTEENPGLNQNVITKMLAKKWKTLSKKEKQKYKIEADCQNALH</sequence>
<dbReference type="RefSeq" id="XP_009023682.1">
    <property type="nucleotide sequence ID" value="XM_009025434.1"/>
</dbReference>
<dbReference type="PROSITE" id="PS50118">
    <property type="entry name" value="HMG_BOX_2"/>
    <property type="match status" value="1"/>
</dbReference>
<dbReference type="EMBL" id="KB097182">
    <property type="protein sequence ID" value="ESN98353.1"/>
    <property type="molecule type" value="Genomic_DNA"/>
</dbReference>
<evidence type="ECO:0000313" key="14">
    <source>
        <dbReference type="EMBL" id="ESN98353.1"/>
    </source>
</evidence>
<dbReference type="EnsemblMetazoa" id="HelroT138277">
    <property type="protein sequence ID" value="HelroP138277"/>
    <property type="gene ID" value="HelroG138277"/>
</dbReference>
<dbReference type="InterPro" id="IPR009071">
    <property type="entry name" value="HMG_box_dom"/>
</dbReference>
<evidence type="ECO:0000256" key="7">
    <source>
        <dbReference type="ARBA" id="ARBA00023125"/>
    </source>
</evidence>
<evidence type="ECO:0000256" key="3">
    <source>
        <dbReference type="ARBA" id="ARBA00019052"/>
    </source>
</evidence>
<keyword evidence="9" id="KW-0804">Transcription</keyword>
<organism evidence="15 16">
    <name type="scientific">Helobdella robusta</name>
    <name type="common">Californian leech</name>
    <dbReference type="NCBI Taxonomy" id="6412"/>
    <lineage>
        <taxon>Eukaryota</taxon>
        <taxon>Metazoa</taxon>
        <taxon>Spiralia</taxon>
        <taxon>Lophotrochozoa</taxon>
        <taxon>Annelida</taxon>
        <taxon>Clitellata</taxon>
        <taxon>Hirudinea</taxon>
        <taxon>Rhynchobdellida</taxon>
        <taxon>Glossiphoniidae</taxon>
        <taxon>Helobdella</taxon>
    </lineage>
</organism>
<evidence type="ECO:0000256" key="2">
    <source>
        <dbReference type="ARBA" id="ARBA00005998"/>
    </source>
</evidence>
<dbReference type="SUPFAM" id="SSF47095">
    <property type="entry name" value="HMG-box"/>
    <property type="match status" value="1"/>
</dbReference>
<protein>
    <recommendedName>
        <fullName evidence="3">Sex-determining region Y protein</fullName>
    </recommendedName>
    <alternativeName>
        <fullName evidence="10">Testis-determining factor</fullName>
    </alternativeName>
</protein>
<keyword evidence="7 12" id="KW-0238">DNA-binding</keyword>
<comment type="similarity">
    <text evidence="2">Belongs to the SRY family.</text>
</comment>
<dbReference type="GO" id="GO:0030154">
    <property type="term" value="P:cell differentiation"/>
    <property type="evidence" value="ECO:0007669"/>
    <property type="project" value="UniProtKB-KW"/>
</dbReference>
<evidence type="ECO:0000256" key="10">
    <source>
        <dbReference type="ARBA" id="ARBA00032498"/>
    </source>
</evidence>
<dbReference type="GO" id="GO:0003677">
    <property type="term" value="F:DNA binding"/>
    <property type="evidence" value="ECO:0007669"/>
    <property type="project" value="UniProtKB-UniRule"/>
</dbReference>
<dbReference type="OrthoDB" id="1919336at2759"/>
<dbReference type="EMBL" id="AMQM01005975">
    <property type="status" value="NOT_ANNOTATED_CDS"/>
    <property type="molecule type" value="Genomic_DNA"/>
</dbReference>
<dbReference type="GO" id="GO:0005516">
    <property type="term" value="F:calmodulin binding"/>
    <property type="evidence" value="ECO:0007669"/>
    <property type="project" value="UniProtKB-KW"/>
</dbReference>
<evidence type="ECO:0000313" key="16">
    <source>
        <dbReference type="Proteomes" id="UP000015101"/>
    </source>
</evidence>
<gene>
    <name evidence="15" type="primary">20196475</name>
    <name evidence="14" type="ORF">HELRODRAFT_138277</name>
</gene>